<evidence type="ECO:0000313" key="2">
    <source>
        <dbReference type="EMBL" id="WOH00743.1"/>
    </source>
</evidence>
<evidence type="ECO:0000313" key="3">
    <source>
        <dbReference type="Proteomes" id="UP000077755"/>
    </source>
</evidence>
<name>A0A164YCG1_DAUCS</name>
<proteinExistence type="predicted"/>
<dbReference type="Gramene" id="KZM94304">
    <property type="protein sequence ID" value="KZM94304"/>
    <property type="gene ID" value="DCAR_017547"/>
</dbReference>
<reference evidence="1" key="1">
    <citation type="journal article" date="2016" name="Nat. Genet.">
        <title>A high-quality carrot genome assembly provides new insights into carotenoid accumulation and asterid genome evolution.</title>
        <authorList>
            <person name="Iorizzo M."/>
            <person name="Ellison S."/>
            <person name="Senalik D."/>
            <person name="Zeng P."/>
            <person name="Satapoomin P."/>
            <person name="Huang J."/>
            <person name="Bowman M."/>
            <person name="Iovene M."/>
            <person name="Sanseverino W."/>
            <person name="Cavagnaro P."/>
            <person name="Yildiz M."/>
            <person name="Macko-Podgorni A."/>
            <person name="Moranska E."/>
            <person name="Grzebelus E."/>
            <person name="Grzebelus D."/>
            <person name="Ashrafi H."/>
            <person name="Zheng Z."/>
            <person name="Cheng S."/>
            <person name="Spooner D."/>
            <person name="Van Deynze A."/>
            <person name="Simon P."/>
        </authorList>
    </citation>
    <scope>NUCLEOTIDE SEQUENCE [LARGE SCALE GENOMIC DNA]</scope>
    <source>
        <tissue evidence="1">Leaf</tissue>
    </source>
</reference>
<evidence type="ECO:0000313" key="1">
    <source>
        <dbReference type="EMBL" id="KZM94304.1"/>
    </source>
</evidence>
<dbReference type="EMBL" id="CP093347">
    <property type="protein sequence ID" value="WOH00743.1"/>
    <property type="molecule type" value="Genomic_DNA"/>
</dbReference>
<organism evidence="1">
    <name type="scientific">Daucus carota subsp. sativus</name>
    <name type="common">Carrot</name>
    <dbReference type="NCBI Taxonomy" id="79200"/>
    <lineage>
        <taxon>Eukaryota</taxon>
        <taxon>Viridiplantae</taxon>
        <taxon>Streptophyta</taxon>
        <taxon>Embryophyta</taxon>
        <taxon>Tracheophyta</taxon>
        <taxon>Spermatophyta</taxon>
        <taxon>Magnoliopsida</taxon>
        <taxon>eudicotyledons</taxon>
        <taxon>Gunneridae</taxon>
        <taxon>Pentapetalae</taxon>
        <taxon>asterids</taxon>
        <taxon>campanulids</taxon>
        <taxon>Apiales</taxon>
        <taxon>Apiaceae</taxon>
        <taxon>Apioideae</taxon>
        <taxon>Scandiceae</taxon>
        <taxon>Daucinae</taxon>
        <taxon>Daucus</taxon>
        <taxon>Daucus sect. Daucus</taxon>
    </lineage>
</organism>
<dbReference type="EMBL" id="LNRQ01000005">
    <property type="protein sequence ID" value="KZM94304.1"/>
    <property type="molecule type" value="Genomic_DNA"/>
</dbReference>
<sequence length="94" mass="11059">MSSSPQKRISLNVDADDVFQMIDDYVPDRKEAMEEKLSELNIGISRISEQMEELTRCYKEFVANFVLQQKVLREEIQVLRRDAQSFRSDLQDQS</sequence>
<accession>A0A164YCG1</accession>
<keyword evidence="3" id="KW-1185">Reference proteome</keyword>
<reference evidence="2" key="2">
    <citation type="submission" date="2022-03" db="EMBL/GenBank/DDBJ databases">
        <title>Draft title - Genomic analysis of global carrot germplasm unveils the trajectory of domestication and the origin of high carotenoid orange carrot.</title>
        <authorList>
            <person name="Iorizzo M."/>
            <person name="Ellison S."/>
            <person name="Senalik D."/>
            <person name="Macko-Podgorni A."/>
            <person name="Grzebelus D."/>
            <person name="Bostan H."/>
            <person name="Rolling W."/>
            <person name="Curaba J."/>
            <person name="Simon P."/>
        </authorList>
    </citation>
    <scope>NUCLEOTIDE SEQUENCE</scope>
    <source>
        <tissue evidence="2">Leaf</tissue>
    </source>
</reference>
<dbReference type="Gramene" id="KZM80999">
    <property type="protein sequence ID" value="KZM80999"/>
    <property type="gene ID" value="DCAR_031391"/>
</dbReference>
<dbReference type="AlphaFoldDB" id="A0A164YCG1"/>
<dbReference type="Proteomes" id="UP000077755">
    <property type="component" value="Chromosome 5"/>
</dbReference>
<protein>
    <submittedName>
        <fullName evidence="1">Uncharacterized protein</fullName>
    </submittedName>
</protein>
<gene>
    <name evidence="1" type="ORF">DCAR_017547</name>
    <name evidence="2" type="ORF">DCAR_0520117</name>
</gene>